<accession>A0A4S2MAV6</accession>
<keyword evidence="3" id="KW-1185">Reference proteome</keyword>
<dbReference type="InterPro" id="IPR039876">
    <property type="entry name" value="HAP28"/>
</dbReference>
<evidence type="ECO:0000256" key="1">
    <source>
        <dbReference type="SAM" id="MobiDB-lite"/>
    </source>
</evidence>
<dbReference type="EMBL" id="SJOL01004668">
    <property type="protein sequence ID" value="TGZ71346.1"/>
    <property type="molecule type" value="Genomic_DNA"/>
</dbReference>
<dbReference type="Proteomes" id="UP000308267">
    <property type="component" value="Unassembled WGS sequence"/>
</dbReference>
<sequence>MRGKRSHKGKSRCFNSPEEIDRQLGRSKSPNGDEEPVASTSELPITVPEESDSDGDEMRHKGISHLIEVCNPNLDDKAAKEGPSRKEAEAAARAVADPLSLKSEAELASDLARLALVRKEREQAALKLEQEKQAREAAREAAAQRAQAKLQSLKQKGGKPGQKRSTAPVEKKTATKPALVTSQLE</sequence>
<feature type="region of interest" description="Disordered" evidence="1">
    <location>
        <begin position="1"/>
        <end position="98"/>
    </location>
</feature>
<feature type="compositionally biased region" description="Basic and acidic residues" evidence="1">
    <location>
        <begin position="128"/>
        <end position="139"/>
    </location>
</feature>
<feature type="compositionally biased region" description="Low complexity" evidence="1">
    <location>
        <begin position="140"/>
        <end position="155"/>
    </location>
</feature>
<organism evidence="2 3">
    <name type="scientific">Opisthorchis felineus</name>
    <dbReference type="NCBI Taxonomy" id="147828"/>
    <lineage>
        <taxon>Eukaryota</taxon>
        <taxon>Metazoa</taxon>
        <taxon>Spiralia</taxon>
        <taxon>Lophotrochozoa</taxon>
        <taxon>Platyhelminthes</taxon>
        <taxon>Trematoda</taxon>
        <taxon>Digenea</taxon>
        <taxon>Opisthorchiida</taxon>
        <taxon>Opisthorchiata</taxon>
        <taxon>Opisthorchiidae</taxon>
        <taxon>Opisthorchis</taxon>
    </lineage>
</organism>
<feature type="region of interest" description="Disordered" evidence="1">
    <location>
        <begin position="128"/>
        <end position="185"/>
    </location>
</feature>
<dbReference type="EMBL" id="SJOL01004668">
    <property type="protein sequence ID" value="TGZ71347.1"/>
    <property type="molecule type" value="Genomic_DNA"/>
</dbReference>
<gene>
    <name evidence="2" type="ORF">CRM22_002694</name>
</gene>
<feature type="compositionally biased region" description="Basic and acidic residues" evidence="1">
    <location>
        <begin position="74"/>
        <end position="90"/>
    </location>
</feature>
<name>A0A4S2MAV6_OPIFE</name>
<dbReference type="AlphaFoldDB" id="A0A4S2MAV6"/>
<evidence type="ECO:0000313" key="3">
    <source>
        <dbReference type="Proteomes" id="UP000308267"/>
    </source>
</evidence>
<protein>
    <recommendedName>
        <fullName evidence="4">Casein kinase substrate phosphoprotein PP28 domain-containing protein</fullName>
    </recommendedName>
</protein>
<evidence type="ECO:0000313" key="2">
    <source>
        <dbReference type="EMBL" id="TGZ71348.1"/>
    </source>
</evidence>
<evidence type="ECO:0008006" key="4">
    <source>
        <dbReference type="Google" id="ProtNLM"/>
    </source>
</evidence>
<dbReference type="STRING" id="147828.A0A4S2MAV6"/>
<reference evidence="2 3" key="1">
    <citation type="journal article" date="2019" name="BMC Genomics">
        <title>New insights from Opisthorchis felineus genome: update on genomics of the epidemiologically important liver flukes.</title>
        <authorList>
            <person name="Ershov N.I."/>
            <person name="Mordvinov V.A."/>
            <person name="Prokhortchouk E.B."/>
            <person name="Pakharukova M.Y."/>
            <person name="Gunbin K.V."/>
            <person name="Ustyantsev K."/>
            <person name="Genaev M.A."/>
            <person name="Blinov A.G."/>
            <person name="Mazur A."/>
            <person name="Boulygina E."/>
            <person name="Tsygankova S."/>
            <person name="Khrameeva E."/>
            <person name="Chekanov N."/>
            <person name="Fan G."/>
            <person name="Xiao A."/>
            <person name="Zhang H."/>
            <person name="Xu X."/>
            <person name="Yang H."/>
            <person name="Solovyev V."/>
            <person name="Lee S.M."/>
            <person name="Liu X."/>
            <person name="Afonnikov D.A."/>
            <person name="Skryabin K.G."/>
        </authorList>
    </citation>
    <scope>NUCLEOTIDE SEQUENCE [LARGE SCALE GENOMIC DNA]</scope>
    <source>
        <strain evidence="2">AK-0245</strain>
        <tissue evidence="2">Whole organism</tissue>
    </source>
</reference>
<feature type="compositionally biased region" description="Basic residues" evidence="1">
    <location>
        <begin position="1"/>
        <end position="11"/>
    </location>
</feature>
<dbReference type="OrthoDB" id="21120at2759"/>
<dbReference type="EMBL" id="SJOL01004668">
    <property type="protein sequence ID" value="TGZ71348.1"/>
    <property type="molecule type" value="Genomic_DNA"/>
</dbReference>
<dbReference type="PANTHER" id="PTHR22055">
    <property type="entry name" value="28 KDA HEAT- AND ACID-STABLE PHOSPHOPROTEIN PDGF-ASSOCIATED PROTEIN"/>
    <property type="match status" value="1"/>
</dbReference>
<proteinExistence type="predicted"/>
<comment type="caution">
    <text evidence="2">The sequence shown here is derived from an EMBL/GenBank/DDBJ whole genome shotgun (WGS) entry which is preliminary data.</text>
</comment>